<feature type="non-terminal residue" evidence="1">
    <location>
        <position position="1"/>
    </location>
</feature>
<dbReference type="Proteomes" id="UP000709295">
    <property type="component" value="Unassembled WGS sequence"/>
</dbReference>
<feature type="non-terminal residue" evidence="1">
    <location>
        <position position="57"/>
    </location>
</feature>
<name>A0A8J5J0Y4_9STRA</name>
<dbReference type="EMBL" id="JAENGY010001280">
    <property type="protein sequence ID" value="KAG6950660.1"/>
    <property type="molecule type" value="Genomic_DNA"/>
</dbReference>
<organism evidence="1 2">
    <name type="scientific">Phytophthora aleatoria</name>
    <dbReference type="NCBI Taxonomy" id="2496075"/>
    <lineage>
        <taxon>Eukaryota</taxon>
        <taxon>Sar</taxon>
        <taxon>Stramenopiles</taxon>
        <taxon>Oomycota</taxon>
        <taxon>Peronosporomycetes</taxon>
        <taxon>Peronosporales</taxon>
        <taxon>Peronosporaceae</taxon>
        <taxon>Phytophthora</taxon>
    </lineage>
</organism>
<accession>A0A8J5J0Y4</accession>
<evidence type="ECO:0000313" key="2">
    <source>
        <dbReference type="Proteomes" id="UP000709295"/>
    </source>
</evidence>
<proteinExistence type="predicted"/>
<keyword evidence="2" id="KW-1185">Reference proteome</keyword>
<dbReference type="AlphaFoldDB" id="A0A8J5J0Y4"/>
<protein>
    <submittedName>
        <fullName evidence="1">Uncharacterized protein</fullName>
    </submittedName>
</protein>
<comment type="caution">
    <text evidence="1">The sequence shown here is derived from an EMBL/GenBank/DDBJ whole genome shotgun (WGS) entry which is preliminary data.</text>
</comment>
<evidence type="ECO:0000313" key="1">
    <source>
        <dbReference type="EMBL" id="KAG6950660.1"/>
    </source>
</evidence>
<reference evidence="1" key="1">
    <citation type="submission" date="2021-01" db="EMBL/GenBank/DDBJ databases">
        <title>Phytophthora aleatoria, a newly-described species from Pinus radiata is distinct from Phytophthora cactorum isolates based on comparative genomics.</title>
        <authorList>
            <person name="Mcdougal R."/>
            <person name="Panda P."/>
            <person name="Williams N."/>
            <person name="Studholme D.J."/>
        </authorList>
    </citation>
    <scope>NUCLEOTIDE SEQUENCE</scope>
    <source>
        <strain evidence="1">NZFS 4037</strain>
    </source>
</reference>
<gene>
    <name evidence="1" type="ORF">JG688_00014067</name>
</gene>
<sequence length="57" mass="6709">FSSFGFVSETTQHRYEWLHWIVERNLPISEVDNPLTRSMSRLKPVSSKTLKADMQKV</sequence>